<sequence>MLKEENEHQRRRMIATAMAAVLATDHSRGCSHLHSVTRHSVRIESIQSCKNSESIVSNSTVPLQATDRRNMFANVNTNAPFRSQSGGLSGGFSGGFGQSAAAQSDAKKPQGGIQAATAGTTETLTTKAVPPRNPFAVNQPTKSATAAGDSMSSSSTIAQTPQTQTDKPAAMQQEKPKTMYGLGIGTASAQTQSANEQEKPKSIQGLGSSSTQAGYGAFFGSSTSNTAATGFEKTNPPRQSEFGSNPSSPFSPTQKGSGFGSNGGFFGGPVTTSTETSFGKSGSGFATKTVATGFVKTGRSQSEEGEVPVVKFAANGQTDREKHAFDFWNERPMGRSSTRGRGTGRRESGGGRREMREMGGEFGAVANAFGGMSMDDSTATFGWGDTSAGTGFDGFNYGECRYCGAKQSDHLPTDCPKKRCSRCREIGHPTRKCPNNVDIQCFRCLGTGHVSRECTKDIGVLQGQSEFDRRGAGNAPMEFGRPPLALRMHNRRNQENRKTLDN</sequence>
<feature type="domain" description="CCHC-type" evidence="3">
    <location>
        <begin position="419"/>
        <end position="435"/>
    </location>
</feature>
<feature type="domain" description="CCHC-type" evidence="3">
    <location>
        <begin position="441"/>
        <end position="456"/>
    </location>
</feature>
<feature type="compositionally biased region" description="Gly residues" evidence="2">
    <location>
        <begin position="257"/>
        <end position="267"/>
    </location>
</feature>
<feature type="compositionally biased region" description="Polar residues" evidence="2">
    <location>
        <begin position="236"/>
        <end position="255"/>
    </location>
</feature>
<organism evidence="4 5">
    <name type="scientific">Diploscapter pachys</name>
    <dbReference type="NCBI Taxonomy" id="2018661"/>
    <lineage>
        <taxon>Eukaryota</taxon>
        <taxon>Metazoa</taxon>
        <taxon>Ecdysozoa</taxon>
        <taxon>Nematoda</taxon>
        <taxon>Chromadorea</taxon>
        <taxon>Rhabditida</taxon>
        <taxon>Rhabditina</taxon>
        <taxon>Rhabditomorpha</taxon>
        <taxon>Rhabditoidea</taxon>
        <taxon>Rhabditidae</taxon>
        <taxon>Diploscapter</taxon>
    </lineage>
</organism>
<dbReference type="EMBL" id="LIAE01007115">
    <property type="protein sequence ID" value="PAV81842.1"/>
    <property type="molecule type" value="Genomic_DNA"/>
</dbReference>
<dbReference type="InterPro" id="IPR001878">
    <property type="entry name" value="Znf_CCHC"/>
</dbReference>
<feature type="region of interest" description="Disordered" evidence="2">
    <location>
        <begin position="188"/>
        <end position="209"/>
    </location>
</feature>
<keyword evidence="1" id="KW-0863">Zinc-finger</keyword>
<feature type="region of interest" description="Disordered" evidence="2">
    <location>
        <begin position="468"/>
        <end position="502"/>
    </location>
</feature>
<keyword evidence="5" id="KW-1185">Reference proteome</keyword>
<dbReference type="Proteomes" id="UP000218231">
    <property type="component" value="Unassembled WGS sequence"/>
</dbReference>
<evidence type="ECO:0000313" key="4">
    <source>
        <dbReference type="EMBL" id="PAV81842.1"/>
    </source>
</evidence>
<dbReference type="PROSITE" id="PS50158">
    <property type="entry name" value="ZF_CCHC"/>
    <property type="match status" value="2"/>
</dbReference>
<dbReference type="SUPFAM" id="SSF57756">
    <property type="entry name" value="Retrovirus zinc finger-like domains"/>
    <property type="match status" value="1"/>
</dbReference>
<dbReference type="OrthoDB" id="5870588at2759"/>
<proteinExistence type="predicted"/>
<dbReference type="Gene3D" id="4.10.60.10">
    <property type="entry name" value="Zinc finger, CCHC-type"/>
    <property type="match status" value="1"/>
</dbReference>
<dbReference type="InterPro" id="IPR036875">
    <property type="entry name" value="Znf_CCHC_sf"/>
</dbReference>
<feature type="region of interest" description="Disordered" evidence="2">
    <location>
        <begin position="226"/>
        <end position="284"/>
    </location>
</feature>
<reference evidence="4 5" key="1">
    <citation type="journal article" date="2017" name="Curr. Biol.">
        <title>Genome architecture and evolution of a unichromosomal asexual nematode.</title>
        <authorList>
            <person name="Fradin H."/>
            <person name="Zegar C."/>
            <person name="Gutwein M."/>
            <person name="Lucas J."/>
            <person name="Kovtun M."/>
            <person name="Corcoran D."/>
            <person name="Baugh L.R."/>
            <person name="Kiontke K."/>
            <person name="Gunsalus K."/>
            <person name="Fitch D.H."/>
            <person name="Piano F."/>
        </authorList>
    </citation>
    <scope>NUCLEOTIDE SEQUENCE [LARGE SCALE GENOMIC DNA]</scope>
    <source>
        <strain evidence="4">PF1309</strain>
    </source>
</reference>
<evidence type="ECO:0000313" key="5">
    <source>
        <dbReference type="Proteomes" id="UP000218231"/>
    </source>
</evidence>
<dbReference type="GO" id="GO:0003676">
    <property type="term" value="F:nucleic acid binding"/>
    <property type="evidence" value="ECO:0007669"/>
    <property type="project" value="InterPro"/>
</dbReference>
<dbReference type="SMART" id="SM00343">
    <property type="entry name" value="ZnF_C2HC"/>
    <property type="match status" value="3"/>
</dbReference>
<feature type="compositionally biased region" description="Polar residues" evidence="2">
    <location>
        <begin position="136"/>
        <end position="166"/>
    </location>
</feature>
<protein>
    <recommendedName>
        <fullName evidence="3">CCHC-type domain-containing protein</fullName>
    </recommendedName>
</protein>
<feature type="compositionally biased region" description="Basic and acidic residues" evidence="2">
    <location>
        <begin position="344"/>
        <end position="354"/>
    </location>
</feature>
<accession>A0A2A2L6N8</accession>
<comment type="caution">
    <text evidence="4">The sequence shown here is derived from an EMBL/GenBank/DDBJ whole genome shotgun (WGS) entry which is preliminary data.</text>
</comment>
<dbReference type="AlphaFoldDB" id="A0A2A2L6N8"/>
<name>A0A2A2L6N8_9BILA</name>
<evidence type="ECO:0000256" key="2">
    <source>
        <dbReference type="SAM" id="MobiDB-lite"/>
    </source>
</evidence>
<keyword evidence="1" id="KW-0479">Metal-binding</keyword>
<dbReference type="GO" id="GO:0005737">
    <property type="term" value="C:cytoplasm"/>
    <property type="evidence" value="ECO:0007669"/>
    <property type="project" value="UniProtKB-ARBA"/>
</dbReference>
<gene>
    <name evidence="4" type="ORF">WR25_03148</name>
</gene>
<feature type="region of interest" description="Disordered" evidence="2">
    <location>
        <begin position="331"/>
        <end position="354"/>
    </location>
</feature>
<feature type="region of interest" description="Disordered" evidence="2">
    <location>
        <begin position="97"/>
        <end position="172"/>
    </location>
</feature>
<keyword evidence="1" id="KW-0862">Zinc</keyword>
<feature type="compositionally biased region" description="Low complexity" evidence="2">
    <location>
        <begin position="115"/>
        <end position="128"/>
    </location>
</feature>
<evidence type="ECO:0000259" key="3">
    <source>
        <dbReference type="PROSITE" id="PS50158"/>
    </source>
</evidence>
<evidence type="ECO:0000256" key="1">
    <source>
        <dbReference type="PROSITE-ProRule" id="PRU00047"/>
    </source>
</evidence>
<dbReference type="GO" id="GO:0008270">
    <property type="term" value="F:zinc ion binding"/>
    <property type="evidence" value="ECO:0007669"/>
    <property type="project" value="UniProtKB-KW"/>
</dbReference>
<dbReference type="GO" id="GO:0019899">
    <property type="term" value="F:enzyme binding"/>
    <property type="evidence" value="ECO:0007669"/>
    <property type="project" value="UniProtKB-ARBA"/>
</dbReference>
<feature type="compositionally biased region" description="Polar residues" evidence="2">
    <location>
        <begin position="270"/>
        <end position="284"/>
    </location>
</feature>
<feature type="compositionally biased region" description="Basic and acidic residues" evidence="2">
    <location>
        <begin position="492"/>
        <end position="502"/>
    </location>
</feature>